<dbReference type="InterPro" id="IPR020070">
    <property type="entry name" value="Ribosomal_bL9_N"/>
</dbReference>
<keyword evidence="4 7" id="KW-0689">Ribosomal protein</keyword>
<dbReference type="NCBIfam" id="TIGR00158">
    <property type="entry name" value="L9"/>
    <property type="match status" value="1"/>
</dbReference>
<evidence type="ECO:0000259" key="8">
    <source>
        <dbReference type="PROSITE" id="PS00651"/>
    </source>
</evidence>
<dbReference type="Pfam" id="PF01281">
    <property type="entry name" value="Ribosomal_L9_N"/>
    <property type="match status" value="1"/>
</dbReference>
<evidence type="ECO:0000256" key="7">
    <source>
        <dbReference type="HAMAP-Rule" id="MF_00503"/>
    </source>
</evidence>
<evidence type="ECO:0000256" key="1">
    <source>
        <dbReference type="ARBA" id="ARBA00010605"/>
    </source>
</evidence>
<dbReference type="InterPro" id="IPR036935">
    <property type="entry name" value="Ribosomal_bL9_N_sf"/>
</dbReference>
<dbReference type="FunFam" id="3.40.5.10:FF:000003">
    <property type="entry name" value="50S ribosomal protein L9"/>
    <property type="match status" value="1"/>
</dbReference>
<evidence type="ECO:0000256" key="6">
    <source>
        <dbReference type="ARBA" id="ARBA00035292"/>
    </source>
</evidence>
<evidence type="ECO:0000256" key="3">
    <source>
        <dbReference type="ARBA" id="ARBA00022884"/>
    </source>
</evidence>
<gene>
    <name evidence="7" type="primary">rplI</name>
</gene>
<dbReference type="InterPro" id="IPR036791">
    <property type="entry name" value="Ribosomal_bL9_C_sf"/>
</dbReference>
<name>W0FLS4_9BACT</name>
<feature type="domain" description="Ribosomal protein L9" evidence="8">
    <location>
        <begin position="13"/>
        <end position="40"/>
    </location>
</feature>
<keyword evidence="5 7" id="KW-0687">Ribonucleoprotein</keyword>
<dbReference type="InterPro" id="IPR000244">
    <property type="entry name" value="Ribosomal_bL9"/>
</dbReference>
<sequence length="151" mass="15966">MKIILKKEVANLGEAGDVVEVKTGYALNYLVPQGFATVGTPSALKQHAETLRQRAHKEAKFVADAQAVAAKIEAVEVKIKAKVGESGKLYGAVTAAQVAEALAAAGIEVDKKNVTVPEIKELGEFEGKVKCYKGVFAKVKINVESEEAAAE</sequence>
<dbReference type="SUPFAM" id="SSF55653">
    <property type="entry name" value="Ribosomal protein L9 C-domain"/>
    <property type="match status" value="1"/>
</dbReference>
<dbReference type="GO" id="GO:0019843">
    <property type="term" value="F:rRNA binding"/>
    <property type="evidence" value="ECO:0007669"/>
    <property type="project" value="UniProtKB-UniRule"/>
</dbReference>
<dbReference type="PANTHER" id="PTHR21368">
    <property type="entry name" value="50S RIBOSOMAL PROTEIN L9"/>
    <property type="match status" value="1"/>
</dbReference>
<keyword evidence="2 7" id="KW-0699">rRNA-binding</keyword>
<dbReference type="GO" id="GO:0003735">
    <property type="term" value="F:structural constituent of ribosome"/>
    <property type="evidence" value="ECO:0007669"/>
    <property type="project" value="InterPro"/>
</dbReference>
<comment type="similarity">
    <text evidence="1 7">Belongs to the bacterial ribosomal protein bL9 family.</text>
</comment>
<dbReference type="PROSITE" id="PS00651">
    <property type="entry name" value="RIBOSOMAL_L9"/>
    <property type="match status" value="1"/>
</dbReference>
<dbReference type="AlphaFoldDB" id="W0FLS4"/>
<dbReference type="InterPro" id="IPR020069">
    <property type="entry name" value="Ribosomal_bL9_C"/>
</dbReference>
<evidence type="ECO:0000256" key="4">
    <source>
        <dbReference type="ARBA" id="ARBA00022980"/>
    </source>
</evidence>
<dbReference type="GO" id="GO:1990904">
    <property type="term" value="C:ribonucleoprotein complex"/>
    <property type="evidence" value="ECO:0007669"/>
    <property type="project" value="UniProtKB-KW"/>
</dbReference>
<dbReference type="Gene3D" id="3.40.5.10">
    <property type="entry name" value="Ribosomal protein L9, N-terminal domain"/>
    <property type="match status" value="1"/>
</dbReference>
<dbReference type="Gene3D" id="3.10.430.100">
    <property type="entry name" value="Ribosomal protein L9, C-terminal domain"/>
    <property type="match status" value="1"/>
</dbReference>
<keyword evidence="3 7" id="KW-0694">RNA-binding</keyword>
<protein>
    <recommendedName>
        <fullName evidence="6 7">Large ribosomal subunit protein bL9</fullName>
    </recommendedName>
</protein>
<reference evidence="9" key="1">
    <citation type="journal article" date="2013" name="PLoS ONE">
        <title>Metagenomic insights into the carbohydrate-active enzymes carried by the microorganisms adhering to solid digesta in the rumen of cows.</title>
        <authorList>
            <person name="Wang L."/>
            <person name="Hatem A."/>
            <person name="Catalyurek U.V."/>
            <person name="Morrison M."/>
            <person name="Yu Z."/>
        </authorList>
    </citation>
    <scope>NUCLEOTIDE SEQUENCE</scope>
</reference>
<evidence type="ECO:0000256" key="5">
    <source>
        <dbReference type="ARBA" id="ARBA00023274"/>
    </source>
</evidence>
<dbReference type="GO" id="GO:0005840">
    <property type="term" value="C:ribosome"/>
    <property type="evidence" value="ECO:0007669"/>
    <property type="project" value="UniProtKB-KW"/>
</dbReference>
<accession>W0FLS4</accession>
<organism evidence="9">
    <name type="scientific">uncultured bacterium Contigcl_1493</name>
    <dbReference type="NCBI Taxonomy" id="1393647"/>
    <lineage>
        <taxon>Bacteria</taxon>
        <taxon>environmental samples</taxon>
    </lineage>
</organism>
<dbReference type="SUPFAM" id="SSF55658">
    <property type="entry name" value="L9 N-domain-like"/>
    <property type="match status" value="1"/>
</dbReference>
<dbReference type="HAMAP" id="MF_00503">
    <property type="entry name" value="Ribosomal_bL9"/>
    <property type="match status" value="1"/>
</dbReference>
<comment type="function">
    <text evidence="7">Binds to the 23S rRNA.</text>
</comment>
<evidence type="ECO:0000256" key="2">
    <source>
        <dbReference type="ARBA" id="ARBA00022730"/>
    </source>
</evidence>
<proteinExistence type="inferred from homology"/>
<dbReference type="InterPro" id="IPR009027">
    <property type="entry name" value="Ribosomal_bL9/RNase_H1_N"/>
</dbReference>
<dbReference type="GO" id="GO:0006412">
    <property type="term" value="P:translation"/>
    <property type="evidence" value="ECO:0007669"/>
    <property type="project" value="UniProtKB-UniRule"/>
</dbReference>
<evidence type="ECO:0000313" key="9">
    <source>
        <dbReference type="EMBL" id="AHF25843.1"/>
    </source>
</evidence>
<dbReference type="InterPro" id="IPR020594">
    <property type="entry name" value="Ribosomal_bL9_bac/chp"/>
</dbReference>
<dbReference type="EMBL" id="KC246855">
    <property type="protein sequence ID" value="AHF25843.1"/>
    <property type="molecule type" value="Genomic_DNA"/>
</dbReference>
<dbReference type="Pfam" id="PF03948">
    <property type="entry name" value="Ribosomal_L9_C"/>
    <property type="match status" value="1"/>
</dbReference>